<evidence type="ECO:0000256" key="1">
    <source>
        <dbReference type="ARBA" id="ARBA00023125"/>
    </source>
</evidence>
<dbReference type="SUPFAM" id="SSF52172">
    <property type="entry name" value="CheY-like"/>
    <property type="match status" value="1"/>
</dbReference>
<dbReference type="GO" id="GO:0000976">
    <property type="term" value="F:transcription cis-regulatory region binding"/>
    <property type="evidence" value="ECO:0007669"/>
    <property type="project" value="TreeGrafter"/>
</dbReference>
<dbReference type="GO" id="GO:0005829">
    <property type="term" value="C:cytosol"/>
    <property type="evidence" value="ECO:0007669"/>
    <property type="project" value="TreeGrafter"/>
</dbReference>
<accession>A1VI78</accession>
<sequence length="282" mass="31005">MTARQLFLRLRQRPDTRAARHASATIAAMLNKPRILVVEDESGIADTLQYVLSTDGFAPVWCSTAGQALREFSAGLPALVILDIGLPDLNGFELFKRLQALPGGAQVPMLFLTARSDEIDRVVGLELGADDYIAKPFSPRELVARVRGILRRSVRQPLAAPLPEPPQPASGATPMAVRMEAAATPFALDEERRQIRFYGRVLELSRYEYGILRLLVLRPGRVFTRDELFDQVWTDGSGSLDRTIDAHIKTLRAKLKAVAPHAEPIRTSRGSGYALSEALPAA</sequence>
<dbReference type="Pfam" id="PF00486">
    <property type="entry name" value="Trans_reg_C"/>
    <property type="match status" value="1"/>
</dbReference>
<proteinExistence type="predicted"/>
<dbReference type="EMBL" id="CP000529">
    <property type="protein sequence ID" value="ABM35356.1"/>
    <property type="molecule type" value="Genomic_DNA"/>
</dbReference>
<keyword evidence="1 3" id="KW-0238">DNA-binding</keyword>
<feature type="domain" description="OmpR/PhoB-type" evidence="5">
    <location>
        <begin position="178"/>
        <end position="277"/>
    </location>
</feature>
<dbReference type="GO" id="GO:0032993">
    <property type="term" value="C:protein-DNA complex"/>
    <property type="evidence" value="ECO:0007669"/>
    <property type="project" value="TreeGrafter"/>
</dbReference>
<keyword evidence="2" id="KW-0597">Phosphoprotein</keyword>
<dbReference type="InterPro" id="IPR001867">
    <property type="entry name" value="OmpR/PhoB-type_DNA-bd"/>
</dbReference>
<organism evidence="6 7">
    <name type="scientific">Polaromonas naphthalenivorans (strain CJ2)</name>
    <dbReference type="NCBI Taxonomy" id="365044"/>
    <lineage>
        <taxon>Bacteria</taxon>
        <taxon>Pseudomonadati</taxon>
        <taxon>Pseudomonadota</taxon>
        <taxon>Betaproteobacteria</taxon>
        <taxon>Burkholderiales</taxon>
        <taxon>Comamonadaceae</taxon>
        <taxon>Polaromonas</taxon>
    </lineage>
</organism>
<dbReference type="InterPro" id="IPR039420">
    <property type="entry name" value="WalR-like"/>
</dbReference>
<dbReference type="NCBIfam" id="NF008296">
    <property type="entry name" value="PRK11083.1"/>
    <property type="match status" value="1"/>
</dbReference>
<gene>
    <name evidence="6" type="ordered locus">Pnap_0030</name>
</gene>
<dbReference type="PROSITE" id="PS50110">
    <property type="entry name" value="RESPONSE_REGULATORY"/>
    <property type="match status" value="1"/>
</dbReference>
<dbReference type="KEGG" id="pna:Pnap_0030"/>
<name>A1VI78_POLNA</name>
<dbReference type="Proteomes" id="UP000000644">
    <property type="component" value="Chromosome"/>
</dbReference>
<dbReference type="HOGENOM" id="CLU_000445_30_4_4"/>
<dbReference type="InterPro" id="IPR001789">
    <property type="entry name" value="Sig_transdc_resp-reg_receiver"/>
</dbReference>
<dbReference type="PROSITE" id="PS51755">
    <property type="entry name" value="OMPR_PHOB"/>
    <property type="match status" value="1"/>
</dbReference>
<evidence type="ECO:0000313" key="6">
    <source>
        <dbReference type="EMBL" id="ABM35356.1"/>
    </source>
</evidence>
<dbReference type="InterPro" id="IPR016032">
    <property type="entry name" value="Sig_transdc_resp-reg_C-effctor"/>
</dbReference>
<dbReference type="Gene3D" id="6.10.250.690">
    <property type="match status" value="1"/>
</dbReference>
<dbReference type="Gene3D" id="1.10.10.10">
    <property type="entry name" value="Winged helix-like DNA-binding domain superfamily/Winged helix DNA-binding domain"/>
    <property type="match status" value="1"/>
</dbReference>
<evidence type="ECO:0000256" key="3">
    <source>
        <dbReference type="PROSITE-ProRule" id="PRU01091"/>
    </source>
</evidence>
<dbReference type="eggNOG" id="COG0745">
    <property type="taxonomic scope" value="Bacteria"/>
</dbReference>
<dbReference type="InterPro" id="IPR036388">
    <property type="entry name" value="WH-like_DNA-bd_sf"/>
</dbReference>
<dbReference type="STRING" id="365044.Pnap_0030"/>
<evidence type="ECO:0000313" key="7">
    <source>
        <dbReference type="Proteomes" id="UP000000644"/>
    </source>
</evidence>
<dbReference type="SMART" id="SM00448">
    <property type="entry name" value="REC"/>
    <property type="match status" value="1"/>
</dbReference>
<dbReference type="GO" id="GO:0006355">
    <property type="term" value="P:regulation of DNA-templated transcription"/>
    <property type="evidence" value="ECO:0007669"/>
    <property type="project" value="InterPro"/>
</dbReference>
<dbReference type="CDD" id="cd00383">
    <property type="entry name" value="trans_reg_C"/>
    <property type="match status" value="1"/>
</dbReference>
<dbReference type="Pfam" id="PF00072">
    <property type="entry name" value="Response_reg"/>
    <property type="match status" value="1"/>
</dbReference>
<evidence type="ECO:0000259" key="5">
    <source>
        <dbReference type="PROSITE" id="PS51755"/>
    </source>
</evidence>
<dbReference type="PANTHER" id="PTHR48111:SF6">
    <property type="entry name" value="TRANSCRIPTIONAL REGULATORY PROTEIN CREB"/>
    <property type="match status" value="1"/>
</dbReference>
<evidence type="ECO:0000259" key="4">
    <source>
        <dbReference type="PROSITE" id="PS50110"/>
    </source>
</evidence>
<dbReference type="GO" id="GO:0000156">
    <property type="term" value="F:phosphorelay response regulator activity"/>
    <property type="evidence" value="ECO:0007669"/>
    <property type="project" value="TreeGrafter"/>
</dbReference>
<protein>
    <submittedName>
        <fullName evidence="6">Two component transcriptional regulator, winged helix family</fullName>
    </submittedName>
</protein>
<dbReference type="Gene3D" id="3.40.50.2300">
    <property type="match status" value="1"/>
</dbReference>
<feature type="DNA-binding region" description="OmpR/PhoB-type" evidence="3">
    <location>
        <begin position="178"/>
        <end position="277"/>
    </location>
</feature>
<keyword evidence="7" id="KW-1185">Reference proteome</keyword>
<reference evidence="7" key="1">
    <citation type="journal article" date="2009" name="Environ. Microbiol.">
        <title>The genome of Polaromonas naphthalenivorans strain CJ2, isolated from coal tar-contaminated sediment, reveals physiological and metabolic versatility and evolution through extensive horizontal gene transfer.</title>
        <authorList>
            <person name="Yagi J.M."/>
            <person name="Sims D."/>
            <person name="Brettin T."/>
            <person name="Bruce D."/>
            <person name="Madsen E.L."/>
        </authorList>
    </citation>
    <scope>NUCLEOTIDE SEQUENCE [LARGE SCALE GENOMIC DNA]</scope>
    <source>
        <strain evidence="7">CJ2</strain>
    </source>
</reference>
<dbReference type="PANTHER" id="PTHR48111">
    <property type="entry name" value="REGULATOR OF RPOS"/>
    <property type="match status" value="1"/>
</dbReference>
<feature type="modified residue" description="4-aspartylphosphate" evidence="2">
    <location>
        <position position="83"/>
    </location>
</feature>
<dbReference type="InterPro" id="IPR011006">
    <property type="entry name" value="CheY-like_superfamily"/>
</dbReference>
<feature type="domain" description="Response regulatory" evidence="4">
    <location>
        <begin position="34"/>
        <end position="150"/>
    </location>
</feature>
<dbReference type="SUPFAM" id="SSF46894">
    <property type="entry name" value="C-terminal effector domain of the bipartite response regulators"/>
    <property type="match status" value="1"/>
</dbReference>
<dbReference type="AlphaFoldDB" id="A1VI78"/>
<evidence type="ECO:0000256" key="2">
    <source>
        <dbReference type="PROSITE-ProRule" id="PRU00169"/>
    </source>
</evidence>
<dbReference type="SMART" id="SM00862">
    <property type="entry name" value="Trans_reg_C"/>
    <property type="match status" value="1"/>
</dbReference>